<evidence type="ECO:0000256" key="7">
    <source>
        <dbReference type="RuleBase" id="RU363032"/>
    </source>
</evidence>
<proteinExistence type="inferred from homology"/>
<evidence type="ECO:0000256" key="5">
    <source>
        <dbReference type="ARBA" id="ARBA00022989"/>
    </source>
</evidence>
<dbReference type="EMBL" id="JAHBCL010000026">
    <property type="protein sequence ID" value="MBS7527866.1"/>
    <property type="molecule type" value="Genomic_DNA"/>
</dbReference>
<feature type="transmembrane region" description="Helical" evidence="7">
    <location>
        <begin position="96"/>
        <end position="121"/>
    </location>
</feature>
<protein>
    <submittedName>
        <fullName evidence="9">ABC transporter permease</fullName>
    </submittedName>
</protein>
<evidence type="ECO:0000313" key="10">
    <source>
        <dbReference type="Proteomes" id="UP000746471"/>
    </source>
</evidence>
<dbReference type="PANTHER" id="PTHR43386:SF1">
    <property type="entry name" value="D,D-DIPEPTIDE TRANSPORT SYSTEM PERMEASE PROTEIN DDPC-RELATED"/>
    <property type="match status" value="1"/>
</dbReference>
<feature type="transmembrane region" description="Helical" evidence="7">
    <location>
        <begin position="6"/>
        <end position="25"/>
    </location>
</feature>
<reference evidence="9 10" key="1">
    <citation type="submission" date="2021-05" db="EMBL/GenBank/DDBJ databases">
        <title>Fusibacter ferrireducens sp. nov., an anaerobic, sulfur- and Fe-reducing bacterium isolated from the mangrove sediment.</title>
        <authorList>
            <person name="Qiu D."/>
        </authorList>
    </citation>
    <scope>NUCLEOTIDE SEQUENCE [LARGE SCALE GENOMIC DNA]</scope>
    <source>
        <strain evidence="9 10">DSM 12116</strain>
    </source>
</reference>
<keyword evidence="10" id="KW-1185">Reference proteome</keyword>
<dbReference type="PROSITE" id="PS50928">
    <property type="entry name" value="ABC_TM1"/>
    <property type="match status" value="1"/>
</dbReference>
<dbReference type="Gene3D" id="1.10.3720.10">
    <property type="entry name" value="MetI-like"/>
    <property type="match status" value="1"/>
</dbReference>
<evidence type="ECO:0000256" key="1">
    <source>
        <dbReference type="ARBA" id="ARBA00004651"/>
    </source>
</evidence>
<comment type="subcellular location">
    <subcellularLocation>
        <location evidence="1 7">Cell membrane</location>
        <topology evidence="1 7">Multi-pass membrane protein</topology>
    </subcellularLocation>
</comment>
<comment type="caution">
    <text evidence="9">The sequence shown here is derived from an EMBL/GenBank/DDBJ whole genome shotgun (WGS) entry which is preliminary data.</text>
</comment>
<dbReference type="PANTHER" id="PTHR43386">
    <property type="entry name" value="OLIGOPEPTIDE TRANSPORT SYSTEM PERMEASE PROTEIN APPC"/>
    <property type="match status" value="1"/>
</dbReference>
<keyword evidence="3" id="KW-1003">Cell membrane</keyword>
<dbReference type="InterPro" id="IPR000515">
    <property type="entry name" value="MetI-like"/>
</dbReference>
<dbReference type="Pfam" id="PF00528">
    <property type="entry name" value="BPD_transp_1"/>
    <property type="match status" value="1"/>
</dbReference>
<keyword evidence="6 7" id="KW-0472">Membrane</keyword>
<dbReference type="Proteomes" id="UP000746471">
    <property type="component" value="Unassembled WGS sequence"/>
</dbReference>
<evidence type="ECO:0000256" key="3">
    <source>
        <dbReference type="ARBA" id="ARBA00022475"/>
    </source>
</evidence>
<keyword evidence="4 7" id="KW-0812">Transmembrane</keyword>
<feature type="transmembrane region" description="Helical" evidence="7">
    <location>
        <begin position="231"/>
        <end position="251"/>
    </location>
</feature>
<dbReference type="InterPro" id="IPR050366">
    <property type="entry name" value="BP-dependent_transpt_permease"/>
</dbReference>
<evidence type="ECO:0000313" key="9">
    <source>
        <dbReference type="EMBL" id="MBS7527866.1"/>
    </source>
</evidence>
<keyword evidence="5 7" id="KW-1133">Transmembrane helix</keyword>
<feature type="domain" description="ABC transmembrane type-1" evidence="8">
    <location>
        <begin position="62"/>
        <end position="251"/>
    </location>
</feature>
<evidence type="ECO:0000256" key="2">
    <source>
        <dbReference type="ARBA" id="ARBA00022448"/>
    </source>
</evidence>
<feature type="transmembrane region" description="Helical" evidence="7">
    <location>
        <begin position="183"/>
        <end position="206"/>
    </location>
</feature>
<organism evidence="9 10">
    <name type="scientific">Fusibacter paucivorans</name>
    <dbReference type="NCBI Taxonomy" id="76009"/>
    <lineage>
        <taxon>Bacteria</taxon>
        <taxon>Bacillati</taxon>
        <taxon>Bacillota</taxon>
        <taxon>Clostridia</taxon>
        <taxon>Eubacteriales</taxon>
        <taxon>Eubacteriales Family XII. Incertae Sedis</taxon>
        <taxon>Fusibacter</taxon>
    </lineage>
</organism>
<gene>
    <name evidence="9" type="ORF">KHM83_14370</name>
</gene>
<feature type="transmembrane region" description="Helical" evidence="7">
    <location>
        <begin position="66"/>
        <end position="90"/>
    </location>
</feature>
<evidence type="ECO:0000259" key="8">
    <source>
        <dbReference type="PROSITE" id="PS50928"/>
    </source>
</evidence>
<name>A0ABS5PTI7_9FIRM</name>
<accession>A0ABS5PTI7</accession>
<evidence type="ECO:0000256" key="6">
    <source>
        <dbReference type="ARBA" id="ARBA00023136"/>
    </source>
</evidence>
<dbReference type="SUPFAM" id="SSF161098">
    <property type="entry name" value="MetI-like"/>
    <property type="match status" value="1"/>
</dbReference>
<keyword evidence="2 7" id="KW-0813">Transport</keyword>
<comment type="similarity">
    <text evidence="7">Belongs to the binding-protein-dependent transport system permease family.</text>
</comment>
<sequence>MEAMPFMILGAIVLITILAPLLAPFDPEMIDMQNRLSAPTAAHILGTDSLGRDTFSRVLYGGRQSILLAFAATLISMGIGTAVGFVAGYYGGKADLLITGISNVFLGIPGVSIMVAFAGVLGPGMNSLLIAVTVNSWVGFSRIVRGEVMQLKHANFIEGMKSVGASDGWIFIRHVLPNLSDSLIILFATKVGSVVLSVASLSYLGLGLQPPAPDWAIMISDARPYFREHPLLMAAPGAAIITFVWSVHAIGDYMRDKLDVNKGANDAL</sequence>
<evidence type="ECO:0000256" key="4">
    <source>
        <dbReference type="ARBA" id="ARBA00022692"/>
    </source>
</evidence>
<dbReference type="CDD" id="cd06261">
    <property type="entry name" value="TM_PBP2"/>
    <property type="match status" value="1"/>
</dbReference>
<dbReference type="InterPro" id="IPR035906">
    <property type="entry name" value="MetI-like_sf"/>
</dbReference>